<feature type="region of interest" description="Disordered" evidence="1">
    <location>
        <begin position="1"/>
        <end position="41"/>
    </location>
</feature>
<protein>
    <submittedName>
        <fullName evidence="2">Uncharacterized protein</fullName>
    </submittedName>
</protein>
<dbReference type="AlphaFoldDB" id="A0A918K1G2"/>
<evidence type="ECO:0000313" key="2">
    <source>
        <dbReference type="EMBL" id="GGX41722.1"/>
    </source>
</evidence>
<reference evidence="2" key="1">
    <citation type="journal article" date="2014" name="Int. J. Syst. Evol. Microbiol.">
        <title>Complete genome sequence of Corynebacterium casei LMG S-19264T (=DSM 44701T), isolated from a smear-ripened cheese.</title>
        <authorList>
            <consortium name="US DOE Joint Genome Institute (JGI-PGF)"/>
            <person name="Walter F."/>
            <person name="Albersmeier A."/>
            <person name="Kalinowski J."/>
            <person name="Ruckert C."/>
        </authorList>
    </citation>
    <scope>NUCLEOTIDE SEQUENCE</scope>
    <source>
        <strain evidence="2">JCM 4956</strain>
    </source>
</reference>
<dbReference type="Proteomes" id="UP000645555">
    <property type="component" value="Unassembled WGS sequence"/>
</dbReference>
<gene>
    <name evidence="2" type="ORF">GCM10010515_05860</name>
</gene>
<sequence length="65" mass="6554">MRRGAAAVVLSPPGTTGQHPGEGAGAGGHSHSCNHRPYPEVPNRMHTKLGCGAEMASETCGEACA</sequence>
<keyword evidence="3" id="KW-1185">Reference proteome</keyword>
<accession>A0A918K1G2</accession>
<name>A0A918K1G2_9ACTN</name>
<evidence type="ECO:0000313" key="3">
    <source>
        <dbReference type="Proteomes" id="UP000645555"/>
    </source>
</evidence>
<proteinExistence type="predicted"/>
<dbReference type="EMBL" id="BMWD01000001">
    <property type="protein sequence ID" value="GGX41722.1"/>
    <property type="molecule type" value="Genomic_DNA"/>
</dbReference>
<organism evidence="2 3">
    <name type="scientific">Streptomyces fructofermentans</name>
    <dbReference type="NCBI Taxonomy" id="152141"/>
    <lineage>
        <taxon>Bacteria</taxon>
        <taxon>Bacillati</taxon>
        <taxon>Actinomycetota</taxon>
        <taxon>Actinomycetes</taxon>
        <taxon>Kitasatosporales</taxon>
        <taxon>Streptomycetaceae</taxon>
        <taxon>Streptomyces</taxon>
    </lineage>
</organism>
<reference evidence="2" key="2">
    <citation type="submission" date="2020-09" db="EMBL/GenBank/DDBJ databases">
        <authorList>
            <person name="Sun Q."/>
            <person name="Ohkuma M."/>
        </authorList>
    </citation>
    <scope>NUCLEOTIDE SEQUENCE</scope>
    <source>
        <strain evidence="2">JCM 4956</strain>
    </source>
</reference>
<evidence type="ECO:0000256" key="1">
    <source>
        <dbReference type="SAM" id="MobiDB-lite"/>
    </source>
</evidence>
<comment type="caution">
    <text evidence="2">The sequence shown here is derived from an EMBL/GenBank/DDBJ whole genome shotgun (WGS) entry which is preliminary data.</text>
</comment>